<accession>A0A9P6YJI2</accession>
<protein>
    <submittedName>
        <fullName evidence="3">Uncharacterized protein</fullName>
    </submittedName>
</protein>
<name>A0A9P6YJI2_RHIOR</name>
<evidence type="ECO:0000256" key="2">
    <source>
        <dbReference type="SAM" id="Phobius"/>
    </source>
</evidence>
<dbReference type="Proteomes" id="UP000717996">
    <property type="component" value="Unassembled WGS sequence"/>
</dbReference>
<proteinExistence type="predicted"/>
<evidence type="ECO:0000313" key="4">
    <source>
        <dbReference type="Proteomes" id="UP000717996"/>
    </source>
</evidence>
<evidence type="ECO:0000256" key="1">
    <source>
        <dbReference type="SAM" id="MobiDB-lite"/>
    </source>
</evidence>
<evidence type="ECO:0000313" key="3">
    <source>
        <dbReference type="EMBL" id="KAG1550076.1"/>
    </source>
</evidence>
<dbReference type="AlphaFoldDB" id="A0A9P6YJI2"/>
<feature type="transmembrane region" description="Helical" evidence="2">
    <location>
        <begin position="131"/>
        <end position="155"/>
    </location>
</feature>
<gene>
    <name evidence="3" type="ORF">G6F51_002660</name>
</gene>
<feature type="region of interest" description="Disordered" evidence="1">
    <location>
        <begin position="87"/>
        <end position="121"/>
    </location>
</feature>
<keyword evidence="2" id="KW-0812">Transmembrane</keyword>
<organism evidence="3 4">
    <name type="scientific">Rhizopus oryzae</name>
    <name type="common">Mucormycosis agent</name>
    <name type="synonym">Rhizopus arrhizus var. delemar</name>
    <dbReference type="NCBI Taxonomy" id="64495"/>
    <lineage>
        <taxon>Eukaryota</taxon>
        <taxon>Fungi</taxon>
        <taxon>Fungi incertae sedis</taxon>
        <taxon>Mucoromycota</taxon>
        <taxon>Mucoromycotina</taxon>
        <taxon>Mucoromycetes</taxon>
        <taxon>Mucorales</taxon>
        <taxon>Mucorineae</taxon>
        <taxon>Rhizopodaceae</taxon>
        <taxon>Rhizopus</taxon>
    </lineage>
</organism>
<feature type="compositionally biased region" description="Polar residues" evidence="1">
    <location>
        <begin position="174"/>
        <end position="190"/>
    </location>
</feature>
<keyword evidence="2" id="KW-1133">Transmembrane helix</keyword>
<feature type="compositionally biased region" description="Low complexity" evidence="1">
    <location>
        <begin position="87"/>
        <end position="110"/>
    </location>
</feature>
<dbReference type="OrthoDB" id="2278929at2759"/>
<dbReference type="EMBL" id="JAANIT010000236">
    <property type="protein sequence ID" value="KAG1550076.1"/>
    <property type="molecule type" value="Genomic_DNA"/>
</dbReference>
<keyword evidence="2" id="KW-0472">Membrane</keyword>
<reference evidence="3" key="1">
    <citation type="journal article" date="2020" name="Microb. Genom.">
        <title>Genetic diversity of clinical and environmental Mucorales isolates obtained from an investigation of mucormycosis cases among solid organ transplant recipients.</title>
        <authorList>
            <person name="Nguyen M.H."/>
            <person name="Kaul D."/>
            <person name="Muto C."/>
            <person name="Cheng S.J."/>
            <person name="Richter R.A."/>
            <person name="Bruno V.M."/>
            <person name="Liu G."/>
            <person name="Beyhan S."/>
            <person name="Sundermann A.J."/>
            <person name="Mounaud S."/>
            <person name="Pasculle A.W."/>
            <person name="Nierman W.C."/>
            <person name="Driscoll E."/>
            <person name="Cumbie R."/>
            <person name="Clancy C.J."/>
            <person name="Dupont C.L."/>
        </authorList>
    </citation>
    <scope>NUCLEOTIDE SEQUENCE</scope>
    <source>
        <strain evidence="3">GL16</strain>
    </source>
</reference>
<sequence length="294" mass="32613">MEIQSYLDLYLYYIINYAYVNVKTFNNLTTSTGGINVTVDDSWFLDSSTTRQNLTMYGFYLPSTANVTVELSDPNSQYPRPFNFTVTQNASKSSNSTTTATNSTNTTNSTENDHPDHLDSQAFNQDRLPGWAIAVIVIAVIALICGAAALAWITVISRRNKKNNKLIPIIAGSNDDNNQNTQPIAQQPLTSPHQEKALLETTSMNSSQAPILAYRSTESIKGSNRLDSFSQSMALDKEEEEMRRRRLGEALLQRQLEEDGTSVKHAGRFTHVKSLADIQKSAIVEHPSSSSSHQ</sequence>
<comment type="caution">
    <text evidence="3">The sequence shown here is derived from an EMBL/GenBank/DDBJ whole genome shotgun (WGS) entry which is preliminary data.</text>
</comment>
<feature type="region of interest" description="Disordered" evidence="1">
    <location>
        <begin position="171"/>
        <end position="190"/>
    </location>
</feature>